<evidence type="ECO:0000313" key="5">
    <source>
        <dbReference type="EMBL" id="KAF7722202.1"/>
    </source>
</evidence>
<dbReference type="InterPro" id="IPR046341">
    <property type="entry name" value="SET_dom_sf"/>
</dbReference>
<feature type="domain" description="SET" evidence="4">
    <location>
        <begin position="21"/>
        <end position="234"/>
    </location>
</feature>
<dbReference type="InterPro" id="IPR001214">
    <property type="entry name" value="SET_dom"/>
</dbReference>
<name>A0A8H7BMD3_9FUNG</name>
<dbReference type="SUPFAM" id="SSF82199">
    <property type="entry name" value="SET domain"/>
    <property type="match status" value="2"/>
</dbReference>
<dbReference type="Pfam" id="PF09273">
    <property type="entry name" value="Rubis-subs-bind"/>
    <property type="match status" value="1"/>
</dbReference>
<reference evidence="5" key="1">
    <citation type="submission" date="2020-01" db="EMBL/GenBank/DDBJ databases">
        <title>Genome Sequencing of Three Apophysomyces-Like Fungal Strains Confirms a Novel Fungal Genus in the Mucoromycota with divergent Burkholderia-like Endosymbiotic Bacteria.</title>
        <authorList>
            <person name="Stajich J.E."/>
            <person name="Macias A.M."/>
            <person name="Carter-House D."/>
            <person name="Lovett B."/>
            <person name="Kasson L.R."/>
            <person name="Berry K."/>
            <person name="Grigoriev I."/>
            <person name="Chang Y."/>
            <person name="Spatafora J."/>
            <person name="Kasson M.T."/>
        </authorList>
    </citation>
    <scope>NUCLEOTIDE SEQUENCE</scope>
    <source>
        <strain evidence="5">NRRL A-21654</strain>
    </source>
</reference>
<dbReference type="GO" id="GO:0032259">
    <property type="term" value="P:methylation"/>
    <property type="evidence" value="ECO:0007669"/>
    <property type="project" value="UniProtKB-KW"/>
</dbReference>
<dbReference type="InterPro" id="IPR015353">
    <property type="entry name" value="Rubisco_LSMT_subst-bd"/>
</dbReference>
<proteinExistence type="predicted"/>
<dbReference type="Gene3D" id="3.90.1410.10">
    <property type="entry name" value="set domain protein methyltransferase, domain 1"/>
    <property type="match status" value="1"/>
</dbReference>
<evidence type="ECO:0000259" key="4">
    <source>
        <dbReference type="PROSITE" id="PS50280"/>
    </source>
</evidence>
<dbReference type="InterPro" id="IPR050600">
    <property type="entry name" value="SETD3_SETD6_MTase"/>
</dbReference>
<evidence type="ECO:0000256" key="1">
    <source>
        <dbReference type="ARBA" id="ARBA00022603"/>
    </source>
</evidence>
<evidence type="ECO:0000256" key="2">
    <source>
        <dbReference type="ARBA" id="ARBA00022679"/>
    </source>
</evidence>
<evidence type="ECO:0000313" key="6">
    <source>
        <dbReference type="Proteomes" id="UP000605846"/>
    </source>
</evidence>
<dbReference type="OrthoDB" id="42889at2759"/>
<sequence>MSELAMKEYIAWIKENGGTFQKLDFKDDANGIGSVYATDTVHENECFATVPFRLAITEKVARKAFPSLSDVSCRVVMALFLVHEKLAGDKSFYAPYLNVLPKKIITPFYYTEEDMRYLENTNLATATGERKNLVYKSFQQMRGRLSNDMDQDQVTWDDFLWAYTVLTSRAFPYTLIDPSHEAPSEVLFPLVDSLNHKPNTKITWMRSGNYETGSLSFVAGQTFHAGEQMYNNYGPKSNEELLLGYGFCFEFNEHDHVALKPNFSRDPNYQEKMAILQQCQVASGNEDTLIHYVHRSHIPDSFLKLMRVLVMTNTEMTSYATCTNKNLLDFIGYRNELAMLIMTNNLLTSRLHAIQKVALDRQNATWWQKYALMYRDGQADVLHSVRKMIEEMKQTVLKKMARDLKDDSLAAIPLLSIQNPERTRVYEAIESDPWVPLDDVVITPKKLLRDKKFQSAIEQLFEDEEDDVIVMLALIYERSKPNSPWQSFFRQAEKSCTGQEEEESVMELQDLYDSLFPSFSEAFPDVFDPSVFSFEALLWAEHILRNHTIDNPLAIVPL</sequence>
<organism evidence="5 6">
    <name type="scientific">Apophysomyces ossiformis</name>
    <dbReference type="NCBI Taxonomy" id="679940"/>
    <lineage>
        <taxon>Eukaryota</taxon>
        <taxon>Fungi</taxon>
        <taxon>Fungi incertae sedis</taxon>
        <taxon>Mucoromycota</taxon>
        <taxon>Mucoromycotina</taxon>
        <taxon>Mucoromycetes</taxon>
        <taxon>Mucorales</taxon>
        <taxon>Mucorineae</taxon>
        <taxon>Mucoraceae</taxon>
        <taxon>Apophysomyces</taxon>
    </lineage>
</organism>
<keyword evidence="1" id="KW-0489">Methyltransferase</keyword>
<gene>
    <name evidence="5" type="ORF">EC973_003556</name>
</gene>
<evidence type="ECO:0000256" key="3">
    <source>
        <dbReference type="ARBA" id="ARBA00022691"/>
    </source>
</evidence>
<comment type="caution">
    <text evidence="5">The sequence shown here is derived from an EMBL/GenBank/DDBJ whole genome shotgun (WGS) entry which is preliminary data.</text>
</comment>
<dbReference type="GO" id="GO:0016279">
    <property type="term" value="F:protein-lysine N-methyltransferase activity"/>
    <property type="evidence" value="ECO:0007669"/>
    <property type="project" value="InterPro"/>
</dbReference>
<keyword evidence="2" id="KW-0808">Transferase</keyword>
<protein>
    <recommendedName>
        <fullName evidence="4">SET domain-containing protein</fullName>
    </recommendedName>
</protein>
<dbReference type="EMBL" id="JABAYA010000208">
    <property type="protein sequence ID" value="KAF7722202.1"/>
    <property type="molecule type" value="Genomic_DNA"/>
</dbReference>
<keyword evidence="6" id="KW-1185">Reference proteome</keyword>
<dbReference type="AlphaFoldDB" id="A0A8H7BMD3"/>
<keyword evidence="3" id="KW-0949">S-adenosyl-L-methionine</keyword>
<accession>A0A8H7BMD3</accession>
<dbReference type="PANTHER" id="PTHR13271">
    <property type="entry name" value="UNCHARACTERIZED PUTATIVE METHYLTRANSFERASE"/>
    <property type="match status" value="1"/>
</dbReference>
<dbReference type="Proteomes" id="UP000605846">
    <property type="component" value="Unassembled WGS sequence"/>
</dbReference>
<dbReference type="InterPro" id="IPR044432">
    <property type="entry name" value="Set10/Efm1_SET"/>
</dbReference>
<dbReference type="SUPFAM" id="SSF81822">
    <property type="entry name" value="RuBisCo LSMT C-terminal, substrate-binding domain"/>
    <property type="match status" value="1"/>
</dbReference>
<dbReference type="PROSITE" id="PS50280">
    <property type="entry name" value="SET"/>
    <property type="match status" value="1"/>
</dbReference>
<dbReference type="InterPro" id="IPR036464">
    <property type="entry name" value="Rubisco_LSMT_subst-bd_sf"/>
</dbReference>
<dbReference type="Gene3D" id="3.90.1420.10">
    <property type="entry name" value="Rubisco LSMT, substrate-binding domain"/>
    <property type="match status" value="1"/>
</dbReference>
<dbReference type="CDD" id="cd19180">
    <property type="entry name" value="SET_SpSET10-like"/>
    <property type="match status" value="1"/>
</dbReference>